<feature type="chain" id="PRO_5036835111" evidence="2">
    <location>
        <begin position="26"/>
        <end position="209"/>
    </location>
</feature>
<evidence type="ECO:0000256" key="1">
    <source>
        <dbReference type="SAM" id="MobiDB-lite"/>
    </source>
</evidence>
<accession>A0A915K8X6</accession>
<dbReference type="WBParaSite" id="nRc.2.0.1.t34819-RA">
    <property type="protein sequence ID" value="nRc.2.0.1.t34819-RA"/>
    <property type="gene ID" value="nRc.2.0.1.g34819"/>
</dbReference>
<dbReference type="InterPro" id="IPR035231">
    <property type="entry name" value="DUF5346"/>
</dbReference>
<name>A0A915K8X6_ROMCU</name>
<protein>
    <submittedName>
        <fullName evidence="4">Uncharacterized protein</fullName>
    </submittedName>
</protein>
<organism evidence="3 4">
    <name type="scientific">Romanomermis culicivorax</name>
    <name type="common">Nematode worm</name>
    <dbReference type="NCBI Taxonomy" id="13658"/>
    <lineage>
        <taxon>Eukaryota</taxon>
        <taxon>Metazoa</taxon>
        <taxon>Ecdysozoa</taxon>
        <taxon>Nematoda</taxon>
        <taxon>Enoplea</taxon>
        <taxon>Dorylaimia</taxon>
        <taxon>Mermithida</taxon>
        <taxon>Mermithoidea</taxon>
        <taxon>Mermithidae</taxon>
        <taxon>Romanomermis</taxon>
    </lineage>
</organism>
<dbReference type="Pfam" id="PF17281">
    <property type="entry name" value="DUF5346"/>
    <property type="match status" value="1"/>
</dbReference>
<feature type="region of interest" description="Disordered" evidence="1">
    <location>
        <begin position="176"/>
        <end position="209"/>
    </location>
</feature>
<evidence type="ECO:0000256" key="2">
    <source>
        <dbReference type="SAM" id="SignalP"/>
    </source>
</evidence>
<evidence type="ECO:0000313" key="3">
    <source>
        <dbReference type="Proteomes" id="UP000887565"/>
    </source>
</evidence>
<sequence length="209" mass="23030">MTINSHDFLLLIVVNLVFMLHGQLAKDVRKFAYLPPPLAPVAPVVPVAPIAPVAIVRQPAAALVNNPIVGITGTCPNGKRGIKPCDAKRPWPTCPPDTYCYAVNSVNIGPYFCCEVWSTEGALWRQTEASYPHYQPMPYNWPYHIQATANWGAQVNPFAGSVAQFAPLLQLLQAKNAKQKQPLKNEDSASVSGIIEEEDDNLENEKKKR</sequence>
<keyword evidence="2" id="KW-0732">Signal</keyword>
<feature type="signal peptide" evidence="2">
    <location>
        <begin position="1"/>
        <end position="25"/>
    </location>
</feature>
<dbReference type="AlphaFoldDB" id="A0A915K8X6"/>
<keyword evidence="3" id="KW-1185">Reference proteome</keyword>
<dbReference type="Proteomes" id="UP000887565">
    <property type="component" value="Unplaced"/>
</dbReference>
<dbReference type="OMA" id="SSINQWM"/>
<proteinExistence type="predicted"/>
<evidence type="ECO:0000313" key="4">
    <source>
        <dbReference type="WBParaSite" id="nRc.2.0.1.t34819-RA"/>
    </source>
</evidence>
<reference evidence="4" key="1">
    <citation type="submission" date="2022-11" db="UniProtKB">
        <authorList>
            <consortium name="WormBaseParasite"/>
        </authorList>
    </citation>
    <scope>IDENTIFICATION</scope>
</reference>